<name>A0A2Y9B4S8_9RHOB</name>
<dbReference type="Proteomes" id="UP000251571">
    <property type="component" value="Unassembled WGS sequence"/>
</dbReference>
<dbReference type="EMBL" id="QGDJ01000019">
    <property type="protein sequence ID" value="PWJ11441.1"/>
    <property type="molecule type" value="Genomic_DNA"/>
</dbReference>
<dbReference type="EMBL" id="UETC01000019">
    <property type="protein sequence ID" value="SSA51411.1"/>
    <property type="molecule type" value="Genomic_DNA"/>
</dbReference>
<gene>
    <name evidence="2" type="ORF">BCF38_1198</name>
    <name evidence="3" type="ORF">SAMN05421539_1198</name>
</gene>
<keyword evidence="1" id="KW-0732">Signal</keyword>
<accession>A0A2Y9B4S8</accession>
<evidence type="ECO:0000313" key="5">
    <source>
        <dbReference type="Proteomes" id="UP000251571"/>
    </source>
</evidence>
<keyword evidence="4" id="KW-1185">Reference proteome</keyword>
<feature type="chain" id="PRO_5044071934" evidence="1">
    <location>
        <begin position="23"/>
        <end position="102"/>
    </location>
</feature>
<feature type="signal peptide" evidence="1">
    <location>
        <begin position="1"/>
        <end position="22"/>
    </location>
</feature>
<dbReference type="RefSeq" id="WP_109566323.1">
    <property type="nucleotide sequence ID" value="NZ_QGDJ01000019.1"/>
</dbReference>
<protein>
    <submittedName>
        <fullName evidence="3">Uncharacterized protein</fullName>
    </submittedName>
</protein>
<reference evidence="3" key="2">
    <citation type="submission" date="2016-10" db="EMBL/GenBank/DDBJ databases">
        <authorList>
            <person name="Cai Z."/>
        </authorList>
    </citation>
    <scope>NUCLEOTIDE SEQUENCE [LARGE SCALE GENOMIC DNA]</scope>
    <source>
        <strain evidence="3">DSM 25227</strain>
    </source>
</reference>
<reference evidence="2 4" key="3">
    <citation type="submission" date="2018-03" db="EMBL/GenBank/DDBJ databases">
        <title>Genomic Encyclopedia of Archaeal and Bacterial Type Strains, Phase II (KMG-II): from individual species to whole genera.</title>
        <authorList>
            <person name="Goeker M."/>
        </authorList>
    </citation>
    <scope>NUCLEOTIDE SEQUENCE [LARGE SCALE GENOMIC DNA]</scope>
    <source>
        <strain evidence="2 4">DSM 25227</strain>
    </source>
</reference>
<evidence type="ECO:0000313" key="2">
    <source>
        <dbReference type="EMBL" id="PWJ11441.1"/>
    </source>
</evidence>
<evidence type="ECO:0000313" key="4">
    <source>
        <dbReference type="Proteomes" id="UP000245839"/>
    </source>
</evidence>
<proteinExistence type="predicted"/>
<evidence type="ECO:0000313" key="3">
    <source>
        <dbReference type="EMBL" id="SSA51411.1"/>
    </source>
</evidence>
<organism evidence="3 5">
    <name type="scientific">Jannaschia seohaensis</name>
    <dbReference type="NCBI Taxonomy" id="475081"/>
    <lineage>
        <taxon>Bacteria</taxon>
        <taxon>Pseudomonadati</taxon>
        <taxon>Pseudomonadota</taxon>
        <taxon>Alphaproteobacteria</taxon>
        <taxon>Rhodobacterales</taxon>
        <taxon>Roseobacteraceae</taxon>
        <taxon>Jannaschia</taxon>
    </lineage>
</organism>
<dbReference type="AlphaFoldDB" id="A0A2Y9B4S8"/>
<dbReference type="OrthoDB" id="9810895at2"/>
<dbReference type="Proteomes" id="UP000245839">
    <property type="component" value="Unassembled WGS sequence"/>
</dbReference>
<evidence type="ECO:0000256" key="1">
    <source>
        <dbReference type="SAM" id="SignalP"/>
    </source>
</evidence>
<sequence length="102" mass="10947">MKTIIQSLIASALLFTPIAASAQETPCGLREDLVAALLDQFGENFSGGGLKDDKAVYEIWTSEEAGTWTLLLTRPNGISCILASGTDWQPQLARHIVKGVKS</sequence>
<reference evidence="5" key="1">
    <citation type="submission" date="2016-10" db="EMBL/GenBank/DDBJ databases">
        <authorList>
            <person name="Varghese N."/>
            <person name="Submissions S."/>
        </authorList>
    </citation>
    <scope>NUCLEOTIDE SEQUENCE [LARGE SCALE GENOMIC DNA]</scope>
    <source>
        <strain evidence="5">DSM 25227</strain>
    </source>
</reference>